<protein>
    <recommendedName>
        <fullName evidence="3">Lipoprotein</fullName>
    </recommendedName>
</protein>
<dbReference type="RefSeq" id="WP_212228562.1">
    <property type="nucleotide sequence ID" value="NZ_JAGUCN010000012.1"/>
</dbReference>
<evidence type="ECO:0000313" key="2">
    <source>
        <dbReference type="Proteomes" id="UP000721861"/>
    </source>
</evidence>
<name>A0ABS5KB38_9BACT</name>
<organism evidence="1 2">
    <name type="scientific">Carboxylicivirga mesophila</name>
    <dbReference type="NCBI Taxonomy" id="1166478"/>
    <lineage>
        <taxon>Bacteria</taxon>
        <taxon>Pseudomonadati</taxon>
        <taxon>Bacteroidota</taxon>
        <taxon>Bacteroidia</taxon>
        <taxon>Marinilabiliales</taxon>
        <taxon>Marinilabiliaceae</taxon>
        <taxon>Carboxylicivirga</taxon>
    </lineage>
</organism>
<evidence type="ECO:0008006" key="3">
    <source>
        <dbReference type="Google" id="ProtNLM"/>
    </source>
</evidence>
<proteinExistence type="predicted"/>
<keyword evidence="2" id="KW-1185">Reference proteome</keyword>
<sequence>MKQGIIKICILSLSALLWFNSCEETVDANKYNKVSKDELPILDIEVDSVSFDRAFLQADIMLNGDENILESGFMISTSDTFPVNSIKISIGERNDLFTTGVVDELFELTTYFCKAYTYSKNGYAFSEVKTFTTLEAPKLEISDICGSFNQIDHSIRDGVINGEENGYWDQFGYMTISQVENSDNEIELFNFWGYGRTITGIVNINERTIKFDPQEIAAHKDYGLIKMHKWSYDESNQMLIHIDDKVEAHIFDANKIVINMWGAFAHHNNAYLIFDACTKTELIKKEEQ</sequence>
<dbReference type="EMBL" id="JAGUCN010000012">
    <property type="protein sequence ID" value="MBS2212102.1"/>
    <property type="molecule type" value="Genomic_DNA"/>
</dbReference>
<reference evidence="1 2" key="1">
    <citation type="journal article" date="2014" name="Int. J. Syst. Evol. Microbiol.">
        <title>Carboxylicivirga gen. nov. in the family Marinilabiliaceae with two novel species, Carboxylicivirga mesophila sp. nov. and Carboxylicivirga taeanensis sp. nov., and reclassification of Cytophaga fermentans as Saccharicrinis fermentans gen. nov., comb. nov.</title>
        <authorList>
            <person name="Yang S.H."/>
            <person name="Seo H.S."/>
            <person name="Woo J.H."/>
            <person name="Oh H.M."/>
            <person name="Jang H."/>
            <person name="Lee J.H."/>
            <person name="Kim S.J."/>
            <person name="Kwon K.K."/>
        </authorList>
    </citation>
    <scope>NUCLEOTIDE SEQUENCE [LARGE SCALE GENOMIC DNA]</scope>
    <source>
        <strain evidence="1 2">JCM 18290</strain>
    </source>
</reference>
<gene>
    <name evidence="1" type="ORF">KEM09_11850</name>
</gene>
<dbReference type="Proteomes" id="UP000721861">
    <property type="component" value="Unassembled WGS sequence"/>
</dbReference>
<accession>A0ABS5KB38</accession>
<comment type="caution">
    <text evidence="1">The sequence shown here is derived from an EMBL/GenBank/DDBJ whole genome shotgun (WGS) entry which is preliminary data.</text>
</comment>
<evidence type="ECO:0000313" key="1">
    <source>
        <dbReference type="EMBL" id="MBS2212102.1"/>
    </source>
</evidence>